<dbReference type="EMBL" id="NHTK01006099">
    <property type="protein sequence ID" value="PPQ64037.1"/>
    <property type="molecule type" value="Genomic_DNA"/>
</dbReference>
<evidence type="ECO:0000313" key="7">
    <source>
        <dbReference type="Proteomes" id="UP000284842"/>
    </source>
</evidence>
<feature type="transmembrane region" description="Helical" evidence="5">
    <location>
        <begin position="193"/>
        <end position="216"/>
    </location>
</feature>
<dbReference type="Proteomes" id="UP000284842">
    <property type="component" value="Unassembled WGS sequence"/>
</dbReference>
<keyword evidence="7" id="KW-1185">Reference proteome</keyword>
<dbReference type="AlphaFoldDB" id="A0A409VES1"/>
<comment type="caution">
    <text evidence="6">The sequence shown here is derived from an EMBL/GenBank/DDBJ whole genome shotgun (WGS) entry which is preliminary data.</text>
</comment>
<sequence>MQDIDINCAYNVLLLIEVGLGSTDMCYSTNDVDDNAAIPPDLLGAYSPYGYVPSRDIAIVFIVLFGFSTLVHIAQAAKYRLWWLFPTVGLCGVLEVTGWAARLWSSYSPLLSSPFEMQITLTICAPTPLLAANFVILGEMIKYLGPSYSRLSPRMYSIVFCTCDVISLVVQGVGGGMAATVETLEAANRGSHIMLGGIAFQLLVIVVYSACGFEFFMRYLRDKPFTPQSRAKIWENKSIHMLTAGRRSALTPKLKIMGSALIFNTTTLFIRAIYRTIELEDGWNGSIITNELYFNILDGAMIVLAIYTLNFVHPGIFLEKGITGEDDKKAGLHEVESA</sequence>
<dbReference type="FunCoup" id="A0A409VES1">
    <property type="interactions" value="28"/>
</dbReference>
<evidence type="ECO:0000313" key="6">
    <source>
        <dbReference type="EMBL" id="PPQ64037.1"/>
    </source>
</evidence>
<feature type="transmembrane region" description="Helical" evidence="5">
    <location>
        <begin position="57"/>
        <end position="74"/>
    </location>
</feature>
<proteinExistence type="predicted"/>
<feature type="transmembrane region" description="Helical" evidence="5">
    <location>
        <begin position="158"/>
        <end position="181"/>
    </location>
</feature>
<comment type="subcellular location">
    <subcellularLocation>
        <location evidence="1">Membrane</location>
        <topology evidence="1">Multi-pass membrane protein</topology>
    </subcellularLocation>
</comment>
<feature type="transmembrane region" description="Helical" evidence="5">
    <location>
        <begin position="81"/>
        <end position="105"/>
    </location>
</feature>
<feature type="transmembrane region" description="Helical" evidence="5">
    <location>
        <begin position="256"/>
        <end position="274"/>
    </location>
</feature>
<protein>
    <recommendedName>
        <fullName evidence="8">RTA1 like protein</fullName>
    </recommendedName>
</protein>
<feature type="transmembrane region" description="Helical" evidence="5">
    <location>
        <begin position="117"/>
        <end position="137"/>
    </location>
</feature>
<dbReference type="OrthoDB" id="3358017at2759"/>
<evidence type="ECO:0000256" key="5">
    <source>
        <dbReference type="SAM" id="Phobius"/>
    </source>
</evidence>
<evidence type="ECO:0008006" key="8">
    <source>
        <dbReference type="Google" id="ProtNLM"/>
    </source>
</evidence>
<dbReference type="InParanoid" id="A0A409VES1"/>
<evidence type="ECO:0000256" key="3">
    <source>
        <dbReference type="ARBA" id="ARBA00022989"/>
    </source>
</evidence>
<gene>
    <name evidence="6" type="ORF">CVT24_008850</name>
</gene>
<reference evidence="6 7" key="1">
    <citation type="journal article" date="2018" name="Evol. Lett.">
        <title>Horizontal gene cluster transfer increased hallucinogenic mushroom diversity.</title>
        <authorList>
            <person name="Reynolds H.T."/>
            <person name="Vijayakumar V."/>
            <person name="Gluck-Thaler E."/>
            <person name="Korotkin H.B."/>
            <person name="Matheny P.B."/>
            <person name="Slot J.C."/>
        </authorList>
    </citation>
    <scope>NUCLEOTIDE SEQUENCE [LARGE SCALE GENOMIC DNA]</scope>
    <source>
        <strain evidence="6 7">2629</strain>
    </source>
</reference>
<dbReference type="PANTHER" id="PTHR31465:SF9">
    <property type="entry name" value="SPHINGOID LONG-CHAIN BASE TRANSPORTER RSB1"/>
    <property type="match status" value="1"/>
</dbReference>
<dbReference type="STRING" id="181874.A0A409VES1"/>
<feature type="transmembrane region" description="Helical" evidence="5">
    <location>
        <begin position="294"/>
        <end position="312"/>
    </location>
</feature>
<organism evidence="6 7">
    <name type="scientific">Panaeolus cyanescens</name>
    <dbReference type="NCBI Taxonomy" id="181874"/>
    <lineage>
        <taxon>Eukaryota</taxon>
        <taxon>Fungi</taxon>
        <taxon>Dikarya</taxon>
        <taxon>Basidiomycota</taxon>
        <taxon>Agaricomycotina</taxon>
        <taxon>Agaricomycetes</taxon>
        <taxon>Agaricomycetidae</taxon>
        <taxon>Agaricales</taxon>
        <taxon>Agaricineae</taxon>
        <taxon>Galeropsidaceae</taxon>
        <taxon>Panaeolus</taxon>
    </lineage>
</organism>
<dbReference type="Pfam" id="PF04479">
    <property type="entry name" value="RTA1"/>
    <property type="match status" value="1"/>
</dbReference>
<accession>A0A409VES1</accession>
<dbReference type="PANTHER" id="PTHR31465">
    <property type="entry name" value="PROTEIN RTA1-RELATED"/>
    <property type="match status" value="1"/>
</dbReference>
<dbReference type="GO" id="GO:0005886">
    <property type="term" value="C:plasma membrane"/>
    <property type="evidence" value="ECO:0007669"/>
    <property type="project" value="TreeGrafter"/>
</dbReference>
<keyword evidence="4 5" id="KW-0472">Membrane</keyword>
<evidence type="ECO:0000256" key="4">
    <source>
        <dbReference type="ARBA" id="ARBA00023136"/>
    </source>
</evidence>
<evidence type="ECO:0000256" key="2">
    <source>
        <dbReference type="ARBA" id="ARBA00022692"/>
    </source>
</evidence>
<name>A0A409VES1_9AGAR</name>
<keyword evidence="2 5" id="KW-0812">Transmembrane</keyword>
<evidence type="ECO:0000256" key="1">
    <source>
        <dbReference type="ARBA" id="ARBA00004141"/>
    </source>
</evidence>
<dbReference type="InterPro" id="IPR007568">
    <property type="entry name" value="RTA1"/>
</dbReference>
<keyword evidence="3 5" id="KW-1133">Transmembrane helix</keyword>
<dbReference type="GO" id="GO:0000324">
    <property type="term" value="C:fungal-type vacuole"/>
    <property type="evidence" value="ECO:0007669"/>
    <property type="project" value="TreeGrafter"/>
</dbReference>